<dbReference type="CDD" id="cd15457">
    <property type="entry name" value="NADAR"/>
    <property type="match status" value="1"/>
</dbReference>
<keyword evidence="5" id="KW-1185">Reference proteome</keyword>
<name>A0A1T4KPL1_9BACT</name>
<feature type="domain" description="NADAR" evidence="3">
    <location>
        <begin position="30"/>
        <end position="173"/>
    </location>
</feature>
<accession>A0A1T4KPL1</accession>
<gene>
    <name evidence="4" type="ORF">SAMN02745119_00634</name>
</gene>
<comment type="catalytic activity">
    <reaction evidence="2">
        <text>2,5-diamino-6-hydroxy-4-(5-phosphoribosylamino)-pyrimidine + H2O = 2,5,6-triamino-4-hydroxypyrimidine + D-ribose 5-phosphate</text>
        <dbReference type="Rhea" id="RHEA:23436"/>
        <dbReference type="ChEBI" id="CHEBI:15377"/>
        <dbReference type="ChEBI" id="CHEBI:58614"/>
        <dbReference type="ChEBI" id="CHEBI:78346"/>
        <dbReference type="ChEBI" id="CHEBI:137796"/>
    </reaction>
</comment>
<evidence type="ECO:0000313" key="4">
    <source>
        <dbReference type="EMBL" id="SJZ44355.1"/>
    </source>
</evidence>
<evidence type="ECO:0000256" key="1">
    <source>
        <dbReference type="ARBA" id="ARBA00000022"/>
    </source>
</evidence>
<dbReference type="InterPro" id="IPR012816">
    <property type="entry name" value="NADAR"/>
</dbReference>
<evidence type="ECO:0000259" key="3">
    <source>
        <dbReference type="Pfam" id="PF08719"/>
    </source>
</evidence>
<evidence type="ECO:0000256" key="2">
    <source>
        <dbReference type="ARBA" id="ARBA00000751"/>
    </source>
</evidence>
<dbReference type="RefSeq" id="WP_208610535.1">
    <property type="nucleotide sequence ID" value="NZ_FUWR01000001.1"/>
</dbReference>
<sequence length="211" mass="24314">MNKKNCTEMNTCLNDTSDAKSLVVEPEISFYRSNEKPYGVFSNLYKRTIIFEGREYLTSEHAYQAGKARKEEVKEWILSAPSPALVAMAAHGLYSWDIVSDWSAIKFDRMRQVLRVKFTQHEDLRELLLSTGESRLVEAGKTDNPVNRLWGEVNGKGKNMLGVLLMELREELRREGQSKKLIPFKRAKSVQKRTPEFVEYKSESVFNVSAR</sequence>
<dbReference type="NCBIfam" id="TIGR02464">
    <property type="entry name" value="ribofla_fusion"/>
    <property type="match status" value="1"/>
</dbReference>
<protein>
    <recommendedName>
        <fullName evidence="3">NADAR domain-containing protein</fullName>
    </recommendedName>
</protein>
<dbReference type="AlphaFoldDB" id="A0A1T4KPL1"/>
<comment type="catalytic activity">
    <reaction evidence="1">
        <text>5-amino-6-(5-phospho-D-ribosylamino)uracil + H2O = 5,6-diaminouracil + D-ribose 5-phosphate</text>
        <dbReference type="Rhea" id="RHEA:55020"/>
        <dbReference type="ChEBI" id="CHEBI:15377"/>
        <dbReference type="ChEBI" id="CHEBI:46252"/>
        <dbReference type="ChEBI" id="CHEBI:58453"/>
        <dbReference type="ChEBI" id="CHEBI:78346"/>
    </reaction>
</comment>
<dbReference type="STRING" id="115783.SAMN02745119_00634"/>
<dbReference type="Proteomes" id="UP000190102">
    <property type="component" value="Unassembled WGS sequence"/>
</dbReference>
<reference evidence="5" key="1">
    <citation type="submission" date="2017-02" db="EMBL/GenBank/DDBJ databases">
        <authorList>
            <person name="Varghese N."/>
            <person name="Submissions S."/>
        </authorList>
    </citation>
    <scope>NUCLEOTIDE SEQUENCE [LARGE SCALE GENOMIC DNA]</scope>
    <source>
        <strain evidence="5">ATCC BAA-34</strain>
    </source>
</reference>
<dbReference type="Gene3D" id="1.10.357.40">
    <property type="entry name" value="YbiA-like"/>
    <property type="match status" value="1"/>
</dbReference>
<dbReference type="SUPFAM" id="SSF143990">
    <property type="entry name" value="YbiA-like"/>
    <property type="match status" value="1"/>
</dbReference>
<organism evidence="4 5">
    <name type="scientific">Trichlorobacter thiogenes</name>
    <dbReference type="NCBI Taxonomy" id="115783"/>
    <lineage>
        <taxon>Bacteria</taxon>
        <taxon>Pseudomonadati</taxon>
        <taxon>Thermodesulfobacteriota</taxon>
        <taxon>Desulfuromonadia</taxon>
        <taxon>Geobacterales</taxon>
        <taxon>Geobacteraceae</taxon>
        <taxon>Trichlorobacter</taxon>
    </lineage>
</organism>
<dbReference type="Pfam" id="PF08719">
    <property type="entry name" value="NADAR"/>
    <property type="match status" value="1"/>
</dbReference>
<dbReference type="EMBL" id="FUWR01000001">
    <property type="protein sequence ID" value="SJZ44355.1"/>
    <property type="molecule type" value="Genomic_DNA"/>
</dbReference>
<dbReference type="InterPro" id="IPR037238">
    <property type="entry name" value="YbiA-like_sf"/>
</dbReference>
<proteinExistence type="predicted"/>
<evidence type="ECO:0000313" key="5">
    <source>
        <dbReference type="Proteomes" id="UP000190102"/>
    </source>
</evidence>